<accession>A0A0D0E3M3</accession>
<keyword evidence="2" id="KW-0413">Isomerase</keyword>
<name>A0A0D0E3M3_9AGAM</name>
<sequence>MPTFPYLVVNAFTRSSLGGNPAVIVPLPPGSLAPNTPTPVLDTPTMISLAKSFAQPIIVFVAAPSPDVDDGILDIRFFANEYPPRICGHGMLATTKAIYLGLLPSVKKRYAGEEAVVRFRTATGTIVSAQAVDSPSTANKEDDGNDDGEFYALELPTNAIEELTGEDKGRFVARGADKVKDYLMIVLDEDEELEGRDIYIPALLEIGSFSVISLSHLTPDKQYPFTSRVFTLVNGITEDHVCGSAHTLMVPYYASFPQSRMKAGQEVYIRQVSPRGGDLWVTLDEEKGMIRLRGNSKLFAKGELTL</sequence>
<protein>
    <recommendedName>
        <fullName evidence="5">Diaminopimelate epimerase-like protein</fullName>
    </recommendedName>
</protein>
<gene>
    <name evidence="3" type="ORF">PAXRUDRAFT_379046</name>
</gene>
<dbReference type="InterPro" id="IPR003719">
    <property type="entry name" value="Phenazine_PhzF-like"/>
</dbReference>
<dbReference type="PANTHER" id="PTHR13774">
    <property type="entry name" value="PHENAZINE BIOSYNTHESIS PROTEIN"/>
    <property type="match status" value="1"/>
</dbReference>
<reference evidence="3 4" key="1">
    <citation type="submission" date="2014-04" db="EMBL/GenBank/DDBJ databases">
        <authorList>
            <consortium name="DOE Joint Genome Institute"/>
            <person name="Kuo A."/>
            <person name="Kohler A."/>
            <person name="Jargeat P."/>
            <person name="Nagy L.G."/>
            <person name="Floudas D."/>
            <person name="Copeland A."/>
            <person name="Barry K.W."/>
            <person name="Cichocki N."/>
            <person name="Veneault-Fourrey C."/>
            <person name="LaButti K."/>
            <person name="Lindquist E.A."/>
            <person name="Lipzen A."/>
            <person name="Lundell T."/>
            <person name="Morin E."/>
            <person name="Murat C."/>
            <person name="Sun H."/>
            <person name="Tunlid A."/>
            <person name="Henrissat B."/>
            <person name="Grigoriev I.V."/>
            <person name="Hibbett D.S."/>
            <person name="Martin F."/>
            <person name="Nordberg H.P."/>
            <person name="Cantor M.N."/>
            <person name="Hua S.X."/>
        </authorList>
    </citation>
    <scope>NUCLEOTIDE SEQUENCE [LARGE SCALE GENOMIC DNA]</scope>
    <source>
        <strain evidence="3 4">Ve08.2h10</strain>
    </source>
</reference>
<dbReference type="Pfam" id="PF02567">
    <property type="entry name" value="PhzC-PhzF"/>
    <property type="match status" value="1"/>
</dbReference>
<dbReference type="Gene3D" id="3.10.310.10">
    <property type="entry name" value="Diaminopimelate Epimerase, Chain A, domain 1"/>
    <property type="match status" value="2"/>
</dbReference>
<evidence type="ECO:0000313" key="4">
    <source>
        <dbReference type="Proteomes" id="UP000054538"/>
    </source>
</evidence>
<keyword evidence="4" id="KW-1185">Reference proteome</keyword>
<organism evidence="3 4">
    <name type="scientific">Paxillus rubicundulus Ve08.2h10</name>
    <dbReference type="NCBI Taxonomy" id="930991"/>
    <lineage>
        <taxon>Eukaryota</taxon>
        <taxon>Fungi</taxon>
        <taxon>Dikarya</taxon>
        <taxon>Basidiomycota</taxon>
        <taxon>Agaricomycotina</taxon>
        <taxon>Agaricomycetes</taxon>
        <taxon>Agaricomycetidae</taxon>
        <taxon>Boletales</taxon>
        <taxon>Paxilineae</taxon>
        <taxon>Paxillaceae</taxon>
        <taxon>Paxillus</taxon>
    </lineage>
</organism>
<evidence type="ECO:0000313" key="3">
    <source>
        <dbReference type="EMBL" id="KIK95494.1"/>
    </source>
</evidence>
<reference evidence="4" key="2">
    <citation type="submission" date="2015-01" db="EMBL/GenBank/DDBJ databases">
        <title>Evolutionary Origins and Diversification of the Mycorrhizal Mutualists.</title>
        <authorList>
            <consortium name="DOE Joint Genome Institute"/>
            <consortium name="Mycorrhizal Genomics Consortium"/>
            <person name="Kohler A."/>
            <person name="Kuo A."/>
            <person name="Nagy L.G."/>
            <person name="Floudas D."/>
            <person name="Copeland A."/>
            <person name="Barry K.W."/>
            <person name="Cichocki N."/>
            <person name="Veneault-Fourrey C."/>
            <person name="LaButti K."/>
            <person name="Lindquist E.A."/>
            <person name="Lipzen A."/>
            <person name="Lundell T."/>
            <person name="Morin E."/>
            <person name="Murat C."/>
            <person name="Riley R."/>
            <person name="Ohm R."/>
            <person name="Sun H."/>
            <person name="Tunlid A."/>
            <person name="Henrissat B."/>
            <person name="Grigoriev I.V."/>
            <person name="Hibbett D.S."/>
            <person name="Martin F."/>
        </authorList>
    </citation>
    <scope>NUCLEOTIDE SEQUENCE [LARGE SCALE GENOMIC DNA]</scope>
    <source>
        <strain evidence="4">Ve08.2h10</strain>
    </source>
</reference>
<dbReference type="STRING" id="930991.A0A0D0E3M3"/>
<dbReference type="PIRSF" id="PIRSF016184">
    <property type="entry name" value="PhzC_PhzF"/>
    <property type="match status" value="1"/>
</dbReference>
<dbReference type="EMBL" id="KN825039">
    <property type="protein sequence ID" value="KIK95494.1"/>
    <property type="molecule type" value="Genomic_DNA"/>
</dbReference>
<evidence type="ECO:0000256" key="2">
    <source>
        <dbReference type="ARBA" id="ARBA00023235"/>
    </source>
</evidence>
<dbReference type="Proteomes" id="UP000054538">
    <property type="component" value="Unassembled WGS sequence"/>
</dbReference>
<evidence type="ECO:0000256" key="1">
    <source>
        <dbReference type="ARBA" id="ARBA00008270"/>
    </source>
</evidence>
<dbReference type="PANTHER" id="PTHR13774:SF17">
    <property type="entry name" value="PHENAZINE BIOSYNTHESIS-LIKE DOMAIN-CONTAINING PROTEIN"/>
    <property type="match status" value="1"/>
</dbReference>
<comment type="similarity">
    <text evidence="1">Belongs to the PhzF family.</text>
</comment>
<evidence type="ECO:0008006" key="5">
    <source>
        <dbReference type="Google" id="ProtNLM"/>
    </source>
</evidence>
<dbReference type="GO" id="GO:0005737">
    <property type="term" value="C:cytoplasm"/>
    <property type="evidence" value="ECO:0007669"/>
    <property type="project" value="TreeGrafter"/>
</dbReference>
<dbReference type="InParanoid" id="A0A0D0E3M3"/>
<dbReference type="OrthoDB" id="75169at2759"/>
<dbReference type="SUPFAM" id="SSF54506">
    <property type="entry name" value="Diaminopimelate epimerase-like"/>
    <property type="match status" value="1"/>
</dbReference>
<dbReference type="HOGENOM" id="CLU_048756_2_2_1"/>
<dbReference type="AlphaFoldDB" id="A0A0D0E3M3"/>
<proteinExistence type="inferred from homology"/>
<dbReference type="GO" id="GO:0016853">
    <property type="term" value="F:isomerase activity"/>
    <property type="evidence" value="ECO:0007669"/>
    <property type="project" value="UniProtKB-KW"/>
</dbReference>